<keyword evidence="3" id="KW-1185">Reference proteome</keyword>
<comment type="caution">
    <text evidence="2">The sequence shown here is derived from an EMBL/GenBank/DDBJ whole genome shotgun (WGS) entry which is preliminary data.</text>
</comment>
<feature type="compositionally biased region" description="Basic and acidic residues" evidence="1">
    <location>
        <begin position="284"/>
        <end position="295"/>
    </location>
</feature>
<feature type="compositionally biased region" description="Low complexity" evidence="1">
    <location>
        <begin position="302"/>
        <end position="312"/>
    </location>
</feature>
<feature type="compositionally biased region" description="Basic and acidic residues" evidence="1">
    <location>
        <begin position="178"/>
        <end position="238"/>
    </location>
</feature>
<reference evidence="2" key="2">
    <citation type="submission" date="2023-07" db="EMBL/GenBank/DDBJ databases">
        <authorList>
            <person name="Shen H."/>
        </authorList>
    </citation>
    <scope>NUCLEOTIDE SEQUENCE</scope>
    <source>
        <strain evidence="2">TNR-22</strain>
    </source>
</reference>
<dbReference type="RefSeq" id="WP_304377359.1">
    <property type="nucleotide sequence ID" value="NZ_JAUOZU010000010.1"/>
</dbReference>
<sequence>MKIGLPKIRLSRKLLFIVLGMTVLLGGTGAAALYIGSDAIMGKPAENVAGEACTTIQTMVLKTPARRLWLRKYIRMENADGEMRIKTALRIAGLAAKAYQVDLIQVNVLDAKGPATRAEMRGRAIGAEVLIAMNPRYLPQMKSPFVARYFDGQPTAEGRFYGDRVSLDLEDVQKMMGKMKDAPDKVDCAEPEKPAEDAEADKNAHGEKKKEGHEAKPAANDHGKPANEHGEAAKENAHGEQPAEGDKAADHGEPAKEGEHPAEAAAEEPGFLDSVLGMIGLGGSEEKPASEHGETAADTSGEHAAPAEGHAAPAEDHAAPTEDHAAPAENHAAPAEDHAAPAED</sequence>
<evidence type="ECO:0000313" key="2">
    <source>
        <dbReference type="EMBL" id="MDO6965439.1"/>
    </source>
</evidence>
<feature type="non-terminal residue" evidence="2">
    <location>
        <position position="344"/>
    </location>
</feature>
<gene>
    <name evidence="2" type="ORF">Q4481_15840</name>
</gene>
<dbReference type="EMBL" id="JAUOZU010000010">
    <property type="protein sequence ID" value="MDO6965439.1"/>
    <property type="molecule type" value="Genomic_DNA"/>
</dbReference>
<protein>
    <submittedName>
        <fullName evidence="2">Uncharacterized protein</fullName>
    </submittedName>
</protein>
<proteinExistence type="predicted"/>
<feature type="compositionally biased region" description="Basic and acidic residues" evidence="1">
    <location>
        <begin position="244"/>
        <end position="262"/>
    </location>
</feature>
<feature type="compositionally biased region" description="Basic and acidic residues" evidence="1">
    <location>
        <begin position="334"/>
        <end position="344"/>
    </location>
</feature>
<dbReference type="Proteomes" id="UP001174932">
    <property type="component" value="Unassembled WGS sequence"/>
</dbReference>
<feature type="compositionally biased region" description="Basic and acidic residues" evidence="1">
    <location>
        <begin position="313"/>
        <end position="326"/>
    </location>
</feature>
<reference evidence="2" key="1">
    <citation type="journal article" date="2015" name="Int. J. Syst. Evol. Microbiol.">
        <title>Rhizobium alvei sp. nov., isolated from a freshwater river.</title>
        <authorList>
            <person name="Sheu S.Y."/>
            <person name="Huang H.W."/>
            <person name="Young C.C."/>
            <person name="Chen W.M."/>
        </authorList>
    </citation>
    <scope>NUCLEOTIDE SEQUENCE</scope>
    <source>
        <strain evidence="2">TNR-22</strain>
    </source>
</reference>
<evidence type="ECO:0000313" key="3">
    <source>
        <dbReference type="Proteomes" id="UP001174932"/>
    </source>
</evidence>
<feature type="region of interest" description="Disordered" evidence="1">
    <location>
        <begin position="178"/>
        <end position="344"/>
    </location>
</feature>
<organism evidence="2 3">
    <name type="scientific">Rhizobium alvei</name>
    <dbReference type="NCBI Taxonomy" id="1132659"/>
    <lineage>
        <taxon>Bacteria</taxon>
        <taxon>Pseudomonadati</taxon>
        <taxon>Pseudomonadota</taxon>
        <taxon>Alphaproteobacteria</taxon>
        <taxon>Hyphomicrobiales</taxon>
        <taxon>Rhizobiaceae</taxon>
        <taxon>Rhizobium/Agrobacterium group</taxon>
        <taxon>Rhizobium</taxon>
    </lineage>
</organism>
<evidence type="ECO:0000256" key="1">
    <source>
        <dbReference type="SAM" id="MobiDB-lite"/>
    </source>
</evidence>
<accession>A0ABT8YQ51</accession>
<name>A0ABT8YQ51_9HYPH</name>